<keyword evidence="3" id="KW-1185">Reference proteome</keyword>
<evidence type="ECO:0000313" key="3">
    <source>
        <dbReference type="Proteomes" id="UP001303473"/>
    </source>
</evidence>
<feature type="transmembrane region" description="Helical" evidence="1">
    <location>
        <begin position="12"/>
        <end position="29"/>
    </location>
</feature>
<organism evidence="2 3">
    <name type="scientific">Diplogelasinospora grovesii</name>
    <dbReference type="NCBI Taxonomy" id="303347"/>
    <lineage>
        <taxon>Eukaryota</taxon>
        <taxon>Fungi</taxon>
        <taxon>Dikarya</taxon>
        <taxon>Ascomycota</taxon>
        <taxon>Pezizomycotina</taxon>
        <taxon>Sordariomycetes</taxon>
        <taxon>Sordariomycetidae</taxon>
        <taxon>Sordariales</taxon>
        <taxon>Diplogelasinosporaceae</taxon>
        <taxon>Diplogelasinospora</taxon>
    </lineage>
</organism>
<keyword evidence="1" id="KW-1133">Transmembrane helix</keyword>
<dbReference type="GO" id="GO:0005743">
    <property type="term" value="C:mitochondrial inner membrane"/>
    <property type="evidence" value="ECO:0007669"/>
    <property type="project" value="InterPro"/>
</dbReference>
<dbReference type="AlphaFoldDB" id="A0AAN6S9J2"/>
<keyword evidence="1" id="KW-0472">Membrane</keyword>
<dbReference type="GO" id="GO:0045271">
    <property type="term" value="C:respiratory chain complex I"/>
    <property type="evidence" value="ECO:0007669"/>
    <property type="project" value="InterPro"/>
</dbReference>
<dbReference type="PANTHER" id="PTHR36987:SF1">
    <property type="entry name" value="NADH DEHYDROGENASE [UBIQUINONE] 1 BETA SUBCOMPLEX SUBUNIT 2"/>
    <property type="match status" value="1"/>
</dbReference>
<proteinExistence type="predicted"/>
<name>A0AAN6S9J2_9PEZI</name>
<dbReference type="EMBL" id="MU853756">
    <property type="protein sequence ID" value="KAK3945048.1"/>
    <property type="molecule type" value="Genomic_DNA"/>
</dbReference>
<evidence type="ECO:0000256" key="1">
    <source>
        <dbReference type="SAM" id="Phobius"/>
    </source>
</evidence>
<accession>A0AAN6S9J2</accession>
<dbReference type="Proteomes" id="UP001303473">
    <property type="component" value="Unassembled WGS sequence"/>
</dbReference>
<sequence length="100" mass="10979">MAGLKPHVPRIYRIAATGLGASMWFFLFYRAKKDGTIITNIIRPPLNSTNSRLQDRFSSAGSTLGITERATKLGWLGTALRKNCTYGHTVFIGASDTPFS</sequence>
<dbReference type="PANTHER" id="PTHR36987">
    <property type="entry name" value="NADH DEHYDROGENASE [UBIQUINONE] 1 BETA SUBCOMPLEX SUBUNIT 2-LIKE"/>
    <property type="match status" value="1"/>
</dbReference>
<comment type="caution">
    <text evidence="2">The sequence shown here is derived from an EMBL/GenBank/DDBJ whole genome shotgun (WGS) entry which is preliminary data.</text>
</comment>
<keyword evidence="1" id="KW-0812">Transmembrane</keyword>
<protein>
    <submittedName>
        <fullName evidence="2">Uncharacterized protein</fullName>
    </submittedName>
</protein>
<reference evidence="3" key="1">
    <citation type="journal article" date="2023" name="Mol. Phylogenet. Evol.">
        <title>Genome-scale phylogeny and comparative genomics of the fungal order Sordariales.</title>
        <authorList>
            <person name="Hensen N."/>
            <person name="Bonometti L."/>
            <person name="Westerberg I."/>
            <person name="Brannstrom I.O."/>
            <person name="Guillou S."/>
            <person name="Cros-Aarteil S."/>
            <person name="Calhoun S."/>
            <person name="Haridas S."/>
            <person name="Kuo A."/>
            <person name="Mondo S."/>
            <person name="Pangilinan J."/>
            <person name="Riley R."/>
            <person name="LaButti K."/>
            <person name="Andreopoulos B."/>
            <person name="Lipzen A."/>
            <person name="Chen C."/>
            <person name="Yan M."/>
            <person name="Daum C."/>
            <person name="Ng V."/>
            <person name="Clum A."/>
            <person name="Steindorff A."/>
            <person name="Ohm R.A."/>
            <person name="Martin F."/>
            <person name="Silar P."/>
            <person name="Natvig D.O."/>
            <person name="Lalanne C."/>
            <person name="Gautier V."/>
            <person name="Ament-Velasquez S.L."/>
            <person name="Kruys A."/>
            <person name="Hutchinson M.I."/>
            <person name="Powell A.J."/>
            <person name="Barry K."/>
            <person name="Miller A.N."/>
            <person name="Grigoriev I.V."/>
            <person name="Debuchy R."/>
            <person name="Gladieux P."/>
            <person name="Hiltunen Thoren M."/>
            <person name="Johannesson H."/>
        </authorList>
    </citation>
    <scope>NUCLEOTIDE SEQUENCE [LARGE SCALE GENOMIC DNA]</scope>
    <source>
        <strain evidence="3">CBS 340.73</strain>
    </source>
</reference>
<dbReference type="InterPro" id="IPR044980">
    <property type="entry name" value="NDUFB2_plant/fungi"/>
</dbReference>
<evidence type="ECO:0000313" key="2">
    <source>
        <dbReference type="EMBL" id="KAK3945048.1"/>
    </source>
</evidence>
<gene>
    <name evidence="2" type="ORF">QBC46DRAFT_372614</name>
</gene>